<dbReference type="OrthoDB" id="9800361at2"/>
<sequence>MESDLVKYNRVIQAMSGAGAIYIGSAASNTRMVVTHGLLGESPLKPLLETYLQENTPLAGLMSRADGSFTVFWNGDASVEKLNEALGPDTEHLVWDSASGAFGQTADLWPADYVFGQFLLLVSLGQIRLPMQSGKVFCPFCGEQHEPQGEITPCPRLNDEFAQFTAGG</sequence>
<evidence type="ECO:0000313" key="1">
    <source>
        <dbReference type="EMBL" id="QFU76121.1"/>
    </source>
</evidence>
<accession>A0A5P9NJV1</accession>
<dbReference type="EMBL" id="CP036422">
    <property type="protein sequence ID" value="QFU76121.1"/>
    <property type="molecule type" value="Genomic_DNA"/>
</dbReference>
<gene>
    <name evidence="1" type="ORF">EY643_10860</name>
</gene>
<evidence type="ECO:0000313" key="2">
    <source>
        <dbReference type="Proteomes" id="UP000326287"/>
    </source>
</evidence>
<proteinExistence type="predicted"/>
<reference evidence="1 2" key="1">
    <citation type="submission" date="2019-02" db="EMBL/GenBank/DDBJ databases">
        <authorList>
            <person name="Li S.-H."/>
        </authorList>
    </citation>
    <scope>NUCLEOTIDE SEQUENCE [LARGE SCALE GENOMIC DNA]</scope>
    <source>
        <strain evidence="1 2">IMCC14385</strain>
    </source>
</reference>
<organism evidence="1 2">
    <name type="scientific">Halioglobus maricola</name>
    <dbReference type="NCBI Taxonomy" id="2601894"/>
    <lineage>
        <taxon>Bacteria</taxon>
        <taxon>Pseudomonadati</taxon>
        <taxon>Pseudomonadota</taxon>
        <taxon>Gammaproteobacteria</taxon>
        <taxon>Cellvibrionales</taxon>
        <taxon>Halieaceae</taxon>
        <taxon>Halioglobus</taxon>
    </lineage>
</organism>
<dbReference type="AlphaFoldDB" id="A0A5P9NJV1"/>
<name>A0A5P9NJV1_9GAMM</name>
<dbReference type="KEGG" id="halc:EY643_10860"/>
<keyword evidence="2" id="KW-1185">Reference proteome</keyword>
<dbReference type="Proteomes" id="UP000326287">
    <property type="component" value="Chromosome"/>
</dbReference>
<protein>
    <submittedName>
        <fullName evidence="1">Uncharacterized protein</fullName>
    </submittedName>
</protein>